<dbReference type="InterPro" id="IPR000571">
    <property type="entry name" value="Znf_CCCH"/>
</dbReference>
<accession>A0A3N0XMV0</accession>
<feature type="zinc finger region" description="C3H1-type" evidence="4">
    <location>
        <begin position="138"/>
        <end position="166"/>
    </location>
</feature>
<keyword evidence="3 4" id="KW-0862">Zinc</keyword>
<evidence type="ECO:0000313" key="8">
    <source>
        <dbReference type="Proteomes" id="UP000281406"/>
    </source>
</evidence>
<sequence>MNSLVGYGVSSESEDEENGEDNQKESFKKTDCAVEEAKSRNFLLESESPSSESESGPENEDQEEAPTADRSFSKSLLAPSVRPHTHKLPPPPLGGSSSGGELTGSSVFANPFKEMAEERLNVLQKHVPLTLQARPTQIGGKRICVAYRKDGRCRFGSRCKFAHDSDLQSNCVVTSDNGPKDDANVAGSHSHDPLASCVEDTETDGEKDNEQRKKRRVGVNDSLIPPKRALKQYARLSHP</sequence>
<comment type="caution">
    <text evidence="7">The sequence shown here is derived from an EMBL/GenBank/DDBJ whole genome shotgun (WGS) entry which is preliminary data.</text>
</comment>
<feature type="region of interest" description="Disordered" evidence="5">
    <location>
        <begin position="1"/>
        <end position="105"/>
    </location>
</feature>
<dbReference type="OrthoDB" id="336321at2759"/>
<keyword evidence="8" id="KW-1185">Reference proteome</keyword>
<dbReference type="Proteomes" id="UP000281406">
    <property type="component" value="Unassembled WGS sequence"/>
</dbReference>
<feature type="compositionally biased region" description="Basic and acidic residues" evidence="5">
    <location>
        <begin position="21"/>
        <end position="39"/>
    </location>
</feature>
<dbReference type="AlphaFoldDB" id="A0A3N0XMV0"/>
<protein>
    <recommendedName>
        <fullName evidence="6">C3H1-type domain-containing protein</fullName>
    </recommendedName>
</protein>
<dbReference type="Pfam" id="PF00642">
    <property type="entry name" value="zf-CCCH"/>
    <property type="match status" value="1"/>
</dbReference>
<evidence type="ECO:0000256" key="4">
    <source>
        <dbReference type="PROSITE-ProRule" id="PRU00723"/>
    </source>
</evidence>
<dbReference type="InterPro" id="IPR036855">
    <property type="entry name" value="Znf_CCCH_sf"/>
</dbReference>
<keyword evidence="1 4" id="KW-0479">Metal-binding</keyword>
<feature type="domain" description="C3H1-type" evidence="6">
    <location>
        <begin position="138"/>
        <end position="166"/>
    </location>
</feature>
<evidence type="ECO:0000313" key="7">
    <source>
        <dbReference type="EMBL" id="ROI47910.1"/>
    </source>
</evidence>
<organism evidence="7 8">
    <name type="scientific">Anabarilius grahami</name>
    <name type="common">Kanglang fish</name>
    <name type="synonym">Barilius grahami</name>
    <dbReference type="NCBI Taxonomy" id="495550"/>
    <lineage>
        <taxon>Eukaryota</taxon>
        <taxon>Metazoa</taxon>
        <taxon>Chordata</taxon>
        <taxon>Craniata</taxon>
        <taxon>Vertebrata</taxon>
        <taxon>Euteleostomi</taxon>
        <taxon>Actinopterygii</taxon>
        <taxon>Neopterygii</taxon>
        <taxon>Teleostei</taxon>
        <taxon>Ostariophysi</taxon>
        <taxon>Cypriniformes</taxon>
        <taxon>Xenocyprididae</taxon>
        <taxon>Xenocypridinae</taxon>
        <taxon>Xenocypridinae incertae sedis</taxon>
        <taxon>Anabarilius</taxon>
    </lineage>
</organism>
<name>A0A3N0XMV0_ANAGA</name>
<feature type="compositionally biased region" description="Acidic residues" evidence="5">
    <location>
        <begin position="55"/>
        <end position="66"/>
    </location>
</feature>
<keyword evidence="2 4" id="KW-0863">Zinc-finger</keyword>
<evidence type="ECO:0000256" key="3">
    <source>
        <dbReference type="ARBA" id="ARBA00022833"/>
    </source>
</evidence>
<dbReference type="SUPFAM" id="SSF90229">
    <property type="entry name" value="CCCH zinc finger"/>
    <property type="match status" value="1"/>
</dbReference>
<evidence type="ECO:0000256" key="5">
    <source>
        <dbReference type="SAM" id="MobiDB-lite"/>
    </source>
</evidence>
<evidence type="ECO:0000259" key="6">
    <source>
        <dbReference type="PROSITE" id="PS50103"/>
    </source>
</evidence>
<feature type="compositionally biased region" description="Low complexity" evidence="5">
    <location>
        <begin position="45"/>
        <end position="54"/>
    </location>
</feature>
<dbReference type="PROSITE" id="PS50103">
    <property type="entry name" value="ZF_C3H1"/>
    <property type="match status" value="1"/>
</dbReference>
<dbReference type="EMBL" id="RJVU01071404">
    <property type="protein sequence ID" value="ROI47910.1"/>
    <property type="molecule type" value="Genomic_DNA"/>
</dbReference>
<dbReference type="Gene3D" id="4.10.1000.10">
    <property type="entry name" value="Zinc finger, CCCH-type"/>
    <property type="match status" value="1"/>
</dbReference>
<evidence type="ECO:0000256" key="2">
    <source>
        <dbReference type="ARBA" id="ARBA00022771"/>
    </source>
</evidence>
<gene>
    <name evidence="7" type="ORF">DPX16_16333</name>
</gene>
<dbReference type="GO" id="GO:0008270">
    <property type="term" value="F:zinc ion binding"/>
    <property type="evidence" value="ECO:0007669"/>
    <property type="project" value="UniProtKB-KW"/>
</dbReference>
<feature type="region of interest" description="Disordered" evidence="5">
    <location>
        <begin position="182"/>
        <end position="239"/>
    </location>
</feature>
<reference evidence="7 8" key="1">
    <citation type="submission" date="2018-10" db="EMBL/GenBank/DDBJ databases">
        <title>Genome assembly for a Yunnan-Guizhou Plateau 3E fish, Anabarilius grahami (Regan), and its evolutionary and genetic applications.</title>
        <authorList>
            <person name="Jiang W."/>
        </authorList>
    </citation>
    <scope>NUCLEOTIDE SEQUENCE [LARGE SCALE GENOMIC DNA]</scope>
    <source>
        <strain evidence="7">AG-KIZ</strain>
        <tissue evidence="7">Muscle</tissue>
    </source>
</reference>
<proteinExistence type="predicted"/>
<dbReference type="SMART" id="SM00356">
    <property type="entry name" value="ZnF_C3H1"/>
    <property type="match status" value="1"/>
</dbReference>
<evidence type="ECO:0000256" key="1">
    <source>
        <dbReference type="ARBA" id="ARBA00022723"/>
    </source>
</evidence>